<sequence length="520" mass="59039">MLVPLRLAAHRAFVSRLRLSSRSLSTHSIDKFEPILHDFTAELEQHQPKFSVPADGIRIASQPSEFYSMLLDIIRNAEKRIFLSSLYIGSSETELISVLMNRLAEKQSLQLHIVLDLNRSTRPGSPSTATALLPLLRAFPDRVRVSLFRSSSLRGIMAKIVPPRFNEGWGTWHAKIYGADDELIISGANLNKEYFTNRRDRYLRFTAQARLSDYCFDFLQKISTLSYRLLPAVDGMPHNSNPHSYRREGYDVVWSESETRPHHITEKVHQALTAFQASHRREKEDIAPATSNVLLFPIIQAGQFRIREEEKFFQLLFGHLKKAAMRARPLMDLTSGYFSLYHPYQRLILGTPQIGVRIVAASPKANGFFGSKGISGRIPEGYTYLEQKFMHSVRRMAGLFASLALGSTNVELREWEKEGWTYHAKGLWLSPSANSSPVLTLFGSTNLNSRSADIDTELSFAMVLPSYHATEDDNDPVAALRGKLAREVADIRTDAKEWKGDQRKVRWTTKILVYLVGNKL</sequence>
<keyword evidence="5" id="KW-0677">Repeat</keyword>
<feature type="domain" description="PLD phosphodiesterase" evidence="11">
    <location>
        <begin position="418"/>
        <end position="451"/>
    </location>
</feature>
<keyword evidence="8 10" id="KW-1208">Phospholipid metabolism</keyword>
<name>A0A6A4GXA3_9AGAR</name>
<dbReference type="AlphaFoldDB" id="A0A6A4GXA3"/>
<evidence type="ECO:0000313" key="13">
    <source>
        <dbReference type="Proteomes" id="UP000799118"/>
    </source>
</evidence>
<dbReference type="OrthoDB" id="10250191at2759"/>
<keyword evidence="6 10" id="KW-0443">Lipid metabolism</keyword>
<comment type="subcellular location">
    <subcellularLocation>
        <location evidence="10">Mitochondrion</location>
    </subcellularLocation>
</comment>
<evidence type="ECO:0000256" key="6">
    <source>
        <dbReference type="ARBA" id="ARBA00023098"/>
    </source>
</evidence>
<dbReference type="GO" id="GO:0005524">
    <property type="term" value="F:ATP binding"/>
    <property type="evidence" value="ECO:0007669"/>
    <property type="project" value="UniProtKB-KW"/>
</dbReference>
<dbReference type="GO" id="GO:0008444">
    <property type="term" value="F:CDP-diacylglycerol-glycerol-3-phosphate 3-phosphatidyltransferase activity"/>
    <property type="evidence" value="ECO:0007669"/>
    <property type="project" value="UniProtKB-EC"/>
</dbReference>
<feature type="domain" description="PLD phosphodiesterase" evidence="11">
    <location>
        <begin position="168"/>
        <end position="194"/>
    </location>
</feature>
<keyword evidence="10" id="KW-0547">Nucleotide-binding</keyword>
<dbReference type="EC" id="2.7.8.5" evidence="10"/>
<evidence type="ECO:0000256" key="4">
    <source>
        <dbReference type="ARBA" id="ARBA00022679"/>
    </source>
</evidence>
<evidence type="ECO:0000313" key="12">
    <source>
        <dbReference type="EMBL" id="KAE9390499.1"/>
    </source>
</evidence>
<dbReference type="UniPathway" id="UPA00084">
    <property type="reaction ID" value="UER00503"/>
</dbReference>
<keyword evidence="13" id="KW-1185">Reference proteome</keyword>
<dbReference type="InterPro" id="IPR016270">
    <property type="entry name" value="PGS1"/>
</dbReference>
<evidence type="ECO:0000256" key="9">
    <source>
        <dbReference type="ARBA" id="ARBA00048586"/>
    </source>
</evidence>
<evidence type="ECO:0000256" key="7">
    <source>
        <dbReference type="ARBA" id="ARBA00023209"/>
    </source>
</evidence>
<dbReference type="PIRSF" id="PIRSF000850">
    <property type="entry name" value="Phospholipase_D_PSS"/>
    <property type="match status" value="1"/>
</dbReference>
<evidence type="ECO:0000256" key="8">
    <source>
        <dbReference type="ARBA" id="ARBA00023264"/>
    </source>
</evidence>
<reference evidence="12" key="1">
    <citation type="journal article" date="2019" name="Environ. Microbiol.">
        <title>Fungal ecological strategies reflected in gene transcription - a case study of two litter decomposers.</title>
        <authorList>
            <person name="Barbi F."/>
            <person name="Kohler A."/>
            <person name="Barry K."/>
            <person name="Baskaran P."/>
            <person name="Daum C."/>
            <person name="Fauchery L."/>
            <person name="Ihrmark K."/>
            <person name="Kuo A."/>
            <person name="LaButti K."/>
            <person name="Lipzen A."/>
            <person name="Morin E."/>
            <person name="Grigoriev I.V."/>
            <person name="Henrissat B."/>
            <person name="Lindahl B."/>
            <person name="Martin F."/>
        </authorList>
    </citation>
    <scope>NUCLEOTIDE SEQUENCE</scope>
    <source>
        <strain evidence="12">JB14</strain>
    </source>
</reference>
<dbReference type="Proteomes" id="UP000799118">
    <property type="component" value="Unassembled WGS sequence"/>
</dbReference>
<accession>A0A6A4GXA3</accession>
<dbReference type="CDD" id="cd09137">
    <property type="entry name" value="PLDc_PGS1_euk_2"/>
    <property type="match status" value="1"/>
</dbReference>
<evidence type="ECO:0000259" key="11">
    <source>
        <dbReference type="SMART" id="SM00155"/>
    </source>
</evidence>
<protein>
    <recommendedName>
        <fullName evidence="10">CDP-diacylglycerol--glycerol-3-phosphate 3-phosphatidyltransferase</fullName>
        <ecNumber evidence="10">2.7.8.5</ecNumber>
    </recommendedName>
</protein>
<keyword evidence="10" id="KW-0496">Mitochondrion</keyword>
<keyword evidence="7 10" id="KW-0594">Phospholipid biosynthesis</keyword>
<dbReference type="GO" id="GO:0005739">
    <property type="term" value="C:mitochondrion"/>
    <property type="evidence" value="ECO:0007669"/>
    <property type="project" value="UniProtKB-SubCell"/>
</dbReference>
<dbReference type="PANTHER" id="PTHR12586">
    <property type="entry name" value="CDP-DIACYLGLYCEROL--SERINE O-PHOSPHATIDYLTRANSFERASE"/>
    <property type="match status" value="1"/>
</dbReference>
<comment type="similarity">
    <text evidence="2 10">Belongs to the CDP-alcohol phosphatidyltransferase class-II family.</text>
</comment>
<evidence type="ECO:0000256" key="5">
    <source>
        <dbReference type="ARBA" id="ARBA00022737"/>
    </source>
</evidence>
<dbReference type="PANTHER" id="PTHR12586:SF1">
    <property type="entry name" value="CDP-DIACYLGLYCEROL--GLYCEROL-3-PHOSPHATE 3-PHOSPHATIDYLTRANSFERASE, MITOCHONDRIAL"/>
    <property type="match status" value="1"/>
</dbReference>
<gene>
    <name evidence="12" type="ORF">BT96DRAFT_833386</name>
</gene>
<comment type="function">
    <text evidence="10">Functions in the biosynthesis of the anionic phospholipids phosphatidylglycerol and cardiolipin.</text>
</comment>
<keyword evidence="4 10" id="KW-0808">Transferase</keyword>
<keyword evidence="3 10" id="KW-0444">Lipid biosynthesis</keyword>
<comment type="pathway">
    <text evidence="1 10">Phospholipid metabolism; phosphatidylglycerol biosynthesis; phosphatidylglycerol from CDP-diacylglycerol: step 1/2.</text>
</comment>
<evidence type="ECO:0000256" key="10">
    <source>
        <dbReference type="RuleBase" id="RU365024"/>
    </source>
</evidence>
<dbReference type="EMBL" id="ML769656">
    <property type="protein sequence ID" value="KAE9390499.1"/>
    <property type="molecule type" value="Genomic_DNA"/>
</dbReference>
<dbReference type="SUPFAM" id="SSF56024">
    <property type="entry name" value="Phospholipase D/nuclease"/>
    <property type="match status" value="1"/>
</dbReference>
<dbReference type="InterPro" id="IPR001736">
    <property type="entry name" value="PLipase_D/transphosphatidylase"/>
</dbReference>
<evidence type="ECO:0000256" key="2">
    <source>
        <dbReference type="ARBA" id="ARBA00010682"/>
    </source>
</evidence>
<dbReference type="CDD" id="cd09135">
    <property type="entry name" value="PLDc_PGS1_euk_1"/>
    <property type="match status" value="1"/>
</dbReference>
<dbReference type="SMART" id="SM00155">
    <property type="entry name" value="PLDc"/>
    <property type="match status" value="2"/>
</dbReference>
<evidence type="ECO:0000256" key="3">
    <source>
        <dbReference type="ARBA" id="ARBA00022516"/>
    </source>
</evidence>
<comment type="catalytic activity">
    <reaction evidence="9 10">
        <text>a CDP-1,2-diacyl-sn-glycerol + sn-glycerol 3-phosphate = a 1,2-diacyl-sn-glycero-3-phospho-(1'-sn-glycero-3'-phosphate) + CMP + H(+)</text>
        <dbReference type="Rhea" id="RHEA:12593"/>
        <dbReference type="ChEBI" id="CHEBI:15378"/>
        <dbReference type="ChEBI" id="CHEBI:57597"/>
        <dbReference type="ChEBI" id="CHEBI:58332"/>
        <dbReference type="ChEBI" id="CHEBI:60110"/>
        <dbReference type="ChEBI" id="CHEBI:60377"/>
        <dbReference type="EC" id="2.7.8.5"/>
    </reaction>
</comment>
<dbReference type="GO" id="GO:0032049">
    <property type="term" value="P:cardiolipin biosynthetic process"/>
    <property type="evidence" value="ECO:0007669"/>
    <property type="project" value="InterPro"/>
</dbReference>
<organism evidence="12 13">
    <name type="scientific">Gymnopus androsaceus JB14</name>
    <dbReference type="NCBI Taxonomy" id="1447944"/>
    <lineage>
        <taxon>Eukaryota</taxon>
        <taxon>Fungi</taxon>
        <taxon>Dikarya</taxon>
        <taxon>Basidiomycota</taxon>
        <taxon>Agaricomycotina</taxon>
        <taxon>Agaricomycetes</taxon>
        <taxon>Agaricomycetidae</taxon>
        <taxon>Agaricales</taxon>
        <taxon>Marasmiineae</taxon>
        <taxon>Omphalotaceae</taxon>
        <taxon>Gymnopus</taxon>
    </lineage>
</organism>
<keyword evidence="10" id="KW-0067">ATP-binding</keyword>
<evidence type="ECO:0000256" key="1">
    <source>
        <dbReference type="ARBA" id="ARBA00005042"/>
    </source>
</evidence>
<dbReference type="Gene3D" id="3.30.870.10">
    <property type="entry name" value="Endonuclease Chain A"/>
    <property type="match status" value="2"/>
</dbReference>
<proteinExistence type="inferred from homology"/>